<evidence type="ECO:0000256" key="2">
    <source>
        <dbReference type="ARBA" id="ARBA00023002"/>
    </source>
</evidence>
<dbReference type="GO" id="GO:0016491">
    <property type="term" value="F:oxidoreductase activity"/>
    <property type="evidence" value="ECO:0007669"/>
    <property type="project" value="UniProtKB-KW"/>
</dbReference>
<organism evidence="4">
    <name type="scientific">Streptomyces sp. R39</name>
    <dbReference type="NCBI Taxonomy" id="3238631"/>
    <lineage>
        <taxon>Bacteria</taxon>
        <taxon>Bacillati</taxon>
        <taxon>Actinomycetota</taxon>
        <taxon>Actinomycetes</taxon>
        <taxon>Kitasatosporales</taxon>
        <taxon>Streptomycetaceae</taxon>
        <taxon>Streptomyces</taxon>
    </lineage>
</organism>
<dbReference type="CDD" id="cd05233">
    <property type="entry name" value="SDR_c"/>
    <property type="match status" value="1"/>
</dbReference>
<dbReference type="PANTHER" id="PTHR44196:SF2">
    <property type="entry name" value="SHORT-CHAIN DEHYDROGENASE-RELATED"/>
    <property type="match status" value="1"/>
</dbReference>
<name>A0AB39QR56_9ACTN</name>
<protein>
    <submittedName>
        <fullName evidence="4">SDR family NAD(P)-dependent oxidoreductase</fullName>
        <ecNumber evidence="4">1.-.-.-</ecNumber>
    </submittedName>
</protein>
<gene>
    <name evidence="4" type="ORF">AB5J52_29590</name>
</gene>
<dbReference type="PRINTS" id="PR00080">
    <property type="entry name" value="SDRFAMILY"/>
</dbReference>
<evidence type="ECO:0000313" key="4">
    <source>
        <dbReference type="EMBL" id="XDQ46077.1"/>
    </source>
</evidence>
<dbReference type="GeneID" id="301464967"/>
<dbReference type="EMBL" id="CP163441">
    <property type="protein sequence ID" value="XDQ46077.1"/>
    <property type="molecule type" value="Genomic_DNA"/>
</dbReference>
<comment type="similarity">
    <text evidence="1 3">Belongs to the short-chain dehydrogenases/reductases (SDR) family.</text>
</comment>
<dbReference type="Pfam" id="PF00106">
    <property type="entry name" value="adh_short"/>
    <property type="match status" value="1"/>
</dbReference>
<dbReference type="Gene3D" id="3.40.50.720">
    <property type="entry name" value="NAD(P)-binding Rossmann-like Domain"/>
    <property type="match status" value="1"/>
</dbReference>
<dbReference type="GO" id="GO:0016020">
    <property type="term" value="C:membrane"/>
    <property type="evidence" value="ECO:0007669"/>
    <property type="project" value="TreeGrafter"/>
</dbReference>
<sequence>MQLLHDRLRNRSWTRPPPDPFAGHMTVDYPAQTVLLTGASSGIGAAFAKALAARGSNLVVVARRAERLESMADELRRTTDAHIEAIPADLSHPTAAHELHQAVADRGIQVTSLINSAGFGSFAMFPGADPGQLTAEIAVHAMAPVQLTAAFLPQMMNAGNGFVINLASVTAYLPSPRMAVYSATKAFVLSFTESLWTELRGTGLTVFAVAPGATATDFTAGMGPDAGVLTAGKLRTPEDVVTTTLRHLERRSPGPTVIDGHFNQLSVFMSRFMSRRRNALMMARVFDPDRRSPSQPTR</sequence>
<reference evidence="4" key="1">
    <citation type="submission" date="2024-07" db="EMBL/GenBank/DDBJ databases">
        <authorList>
            <person name="Yu S.T."/>
        </authorList>
    </citation>
    <scope>NUCLEOTIDE SEQUENCE</scope>
    <source>
        <strain evidence="4">R39</strain>
    </source>
</reference>
<evidence type="ECO:0000256" key="1">
    <source>
        <dbReference type="ARBA" id="ARBA00006484"/>
    </source>
</evidence>
<dbReference type="EC" id="1.-.-.-" evidence="4"/>
<dbReference type="InterPro" id="IPR036291">
    <property type="entry name" value="NAD(P)-bd_dom_sf"/>
</dbReference>
<dbReference type="RefSeq" id="WP_234535296.1">
    <property type="nucleotide sequence ID" value="NZ_CP163441.1"/>
</dbReference>
<keyword evidence="2 4" id="KW-0560">Oxidoreductase</keyword>
<proteinExistence type="inferred from homology"/>
<dbReference type="InterPro" id="IPR002347">
    <property type="entry name" value="SDR_fam"/>
</dbReference>
<evidence type="ECO:0000256" key="3">
    <source>
        <dbReference type="RuleBase" id="RU000363"/>
    </source>
</evidence>
<dbReference type="PRINTS" id="PR00081">
    <property type="entry name" value="GDHRDH"/>
</dbReference>
<accession>A0AB39QR56</accession>
<dbReference type="PIRSF" id="PIRSF000126">
    <property type="entry name" value="11-beta-HSD1"/>
    <property type="match status" value="1"/>
</dbReference>
<dbReference type="AlphaFoldDB" id="A0AB39QR56"/>
<dbReference type="PANTHER" id="PTHR44196">
    <property type="entry name" value="DEHYDROGENASE/REDUCTASE SDR FAMILY MEMBER 7B"/>
    <property type="match status" value="1"/>
</dbReference>
<dbReference type="SUPFAM" id="SSF51735">
    <property type="entry name" value="NAD(P)-binding Rossmann-fold domains"/>
    <property type="match status" value="1"/>
</dbReference>